<comment type="caution">
    <text evidence="1">The sequence shown here is derived from an EMBL/GenBank/DDBJ whole genome shotgun (WGS) entry which is preliminary data.</text>
</comment>
<protein>
    <submittedName>
        <fullName evidence="1">Uncharacterized protein</fullName>
    </submittedName>
</protein>
<sequence length="166" mass="19341">MRSRVFRLIELIMYGGLWHRDDLDIHRKIRKKVKMDAQFTGEKFIHIHSHHFTAVDTILTLGACLRTLPGHSMKRKEGEGIEENIIIVREEFLADMIDGNASRGRKGIQLWAVDRQTVRWKPHSPYRRRNTSPAFNSIAPIRDSQWHNYPRPSTNCKAASVQHHLA</sequence>
<name>A0A8X6PDX9_NEPPI</name>
<dbReference type="Proteomes" id="UP000887013">
    <property type="component" value="Unassembled WGS sequence"/>
</dbReference>
<evidence type="ECO:0000313" key="2">
    <source>
        <dbReference type="Proteomes" id="UP000887013"/>
    </source>
</evidence>
<gene>
    <name evidence="1" type="ORF">NPIL_536601</name>
</gene>
<evidence type="ECO:0000313" key="1">
    <source>
        <dbReference type="EMBL" id="GFT65565.1"/>
    </source>
</evidence>
<keyword evidence="2" id="KW-1185">Reference proteome</keyword>
<reference evidence="1" key="1">
    <citation type="submission" date="2020-08" db="EMBL/GenBank/DDBJ databases">
        <title>Multicomponent nature underlies the extraordinary mechanical properties of spider dragline silk.</title>
        <authorList>
            <person name="Kono N."/>
            <person name="Nakamura H."/>
            <person name="Mori M."/>
            <person name="Yoshida Y."/>
            <person name="Ohtoshi R."/>
            <person name="Malay A.D."/>
            <person name="Moran D.A.P."/>
            <person name="Tomita M."/>
            <person name="Numata K."/>
            <person name="Arakawa K."/>
        </authorList>
    </citation>
    <scope>NUCLEOTIDE SEQUENCE</scope>
</reference>
<organism evidence="1 2">
    <name type="scientific">Nephila pilipes</name>
    <name type="common">Giant wood spider</name>
    <name type="synonym">Nephila maculata</name>
    <dbReference type="NCBI Taxonomy" id="299642"/>
    <lineage>
        <taxon>Eukaryota</taxon>
        <taxon>Metazoa</taxon>
        <taxon>Ecdysozoa</taxon>
        <taxon>Arthropoda</taxon>
        <taxon>Chelicerata</taxon>
        <taxon>Arachnida</taxon>
        <taxon>Araneae</taxon>
        <taxon>Araneomorphae</taxon>
        <taxon>Entelegynae</taxon>
        <taxon>Araneoidea</taxon>
        <taxon>Nephilidae</taxon>
        <taxon>Nephila</taxon>
    </lineage>
</organism>
<dbReference type="OrthoDB" id="10320872at2759"/>
<dbReference type="AlphaFoldDB" id="A0A8X6PDX9"/>
<dbReference type="EMBL" id="BMAW01019888">
    <property type="protein sequence ID" value="GFT65565.1"/>
    <property type="molecule type" value="Genomic_DNA"/>
</dbReference>
<accession>A0A8X6PDX9</accession>
<proteinExistence type="predicted"/>